<gene>
    <name evidence="1" type="ORF">SHERM_03853</name>
</gene>
<dbReference type="Gene3D" id="3.40.50.2000">
    <property type="entry name" value="Glycogen Phosphorylase B"/>
    <property type="match status" value="1"/>
</dbReference>
<evidence type="ECO:0000313" key="2">
    <source>
        <dbReference type="Proteomes" id="UP001153555"/>
    </source>
</evidence>
<dbReference type="GO" id="GO:0008194">
    <property type="term" value="F:UDP-glycosyltransferase activity"/>
    <property type="evidence" value="ECO:0007669"/>
    <property type="project" value="UniProtKB-ARBA"/>
</dbReference>
<name>A0A9N7NJT7_STRHE</name>
<dbReference type="PANTHER" id="PTHR48044">
    <property type="entry name" value="GLYCOSYLTRANSFERASE"/>
    <property type="match status" value="1"/>
</dbReference>
<proteinExistence type="predicted"/>
<comment type="caution">
    <text evidence="1">The sequence shown here is derived from an EMBL/GenBank/DDBJ whole genome shotgun (WGS) entry which is preliminary data.</text>
</comment>
<keyword evidence="2" id="KW-1185">Reference proteome</keyword>
<dbReference type="Proteomes" id="UP001153555">
    <property type="component" value="Unassembled WGS sequence"/>
</dbReference>
<dbReference type="SUPFAM" id="SSF53756">
    <property type="entry name" value="UDP-Glycosyltransferase/glycogen phosphorylase"/>
    <property type="match status" value="1"/>
</dbReference>
<dbReference type="OrthoDB" id="913352at2759"/>
<dbReference type="GO" id="GO:1901135">
    <property type="term" value="P:carbohydrate derivative metabolic process"/>
    <property type="evidence" value="ECO:0007669"/>
    <property type="project" value="UniProtKB-ARBA"/>
</dbReference>
<dbReference type="AlphaFoldDB" id="A0A9N7NJT7"/>
<reference evidence="1" key="1">
    <citation type="submission" date="2019-12" db="EMBL/GenBank/DDBJ databases">
        <authorList>
            <person name="Scholes J."/>
        </authorList>
    </citation>
    <scope>NUCLEOTIDE SEQUENCE</scope>
</reference>
<sequence>MATFIPFLNLPRLSTSNFTIYLCSTRVNLDSITLSIGKPSPYDDVIKLVELQIPPSPELPPEMLTTKNLPPHLLPILIKAFQTSKSSFLDIMNSVKPDLLIYDSFQPWAPKLASSIRKIPSVHFSTVCTTPVSFYHHTFSKGTNSPYPYEAIYLHDNEWINLTDLKSIQGSYEADDDEFMFGNFTLSTDIVLMNGSRVVEEKHRDYLSVLSGKRIMFTGPLIPNPDEEQSSEIVEWLNTQNKGSTVYISFGSECFLSDEQI</sequence>
<dbReference type="PANTHER" id="PTHR48044:SF82">
    <property type="entry name" value="GLYCOSYLTRANSFERASE"/>
    <property type="match status" value="1"/>
</dbReference>
<protein>
    <submittedName>
        <fullName evidence="1">Uncharacterized protein</fullName>
    </submittedName>
</protein>
<organism evidence="1 2">
    <name type="scientific">Striga hermonthica</name>
    <name type="common">Purple witchweed</name>
    <name type="synonym">Buchnera hermonthica</name>
    <dbReference type="NCBI Taxonomy" id="68872"/>
    <lineage>
        <taxon>Eukaryota</taxon>
        <taxon>Viridiplantae</taxon>
        <taxon>Streptophyta</taxon>
        <taxon>Embryophyta</taxon>
        <taxon>Tracheophyta</taxon>
        <taxon>Spermatophyta</taxon>
        <taxon>Magnoliopsida</taxon>
        <taxon>eudicotyledons</taxon>
        <taxon>Gunneridae</taxon>
        <taxon>Pentapetalae</taxon>
        <taxon>asterids</taxon>
        <taxon>lamiids</taxon>
        <taxon>Lamiales</taxon>
        <taxon>Orobanchaceae</taxon>
        <taxon>Buchnereae</taxon>
        <taxon>Striga</taxon>
    </lineage>
</organism>
<evidence type="ECO:0000313" key="1">
    <source>
        <dbReference type="EMBL" id="CAA0836803.1"/>
    </source>
</evidence>
<dbReference type="EMBL" id="CACSLK010030184">
    <property type="protein sequence ID" value="CAA0836803.1"/>
    <property type="molecule type" value="Genomic_DNA"/>
</dbReference>
<accession>A0A9N7NJT7</accession>